<dbReference type="PANTHER" id="PTHR44591:SF3">
    <property type="entry name" value="RESPONSE REGULATORY DOMAIN-CONTAINING PROTEIN"/>
    <property type="match status" value="1"/>
</dbReference>
<feature type="modified residue" description="4-aspartylphosphate" evidence="2">
    <location>
        <position position="57"/>
    </location>
</feature>
<name>A0A0A2GW97_9FLAO</name>
<sequence length="122" mass="13571">MSGINTPKILIVEDSENILELLELMVEFQEWKSARLKNLDNFIDHVASIKPDVVLMDMLLSGANGCDACIALKAAEAYRDIPVIMMSAHPEAQRESIDAGADYFIGKPFEMEDMISLLKKAL</sequence>
<dbReference type="InterPro" id="IPR011006">
    <property type="entry name" value="CheY-like_superfamily"/>
</dbReference>
<evidence type="ECO:0000256" key="2">
    <source>
        <dbReference type="PROSITE-ProRule" id="PRU00169"/>
    </source>
</evidence>
<dbReference type="PANTHER" id="PTHR44591">
    <property type="entry name" value="STRESS RESPONSE REGULATOR PROTEIN 1"/>
    <property type="match status" value="1"/>
</dbReference>
<protein>
    <recommendedName>
        <fullName evidence="3">Response regulatory domain-containing protein</fullName>
    </recommendedName>
</protein>
<dbReference type="Gene3D" id="3.40.50.2300">
    <property type="match status" value="1"/>
</dbReference>
<evidence type="ECO:0000259" key="3">
    <source>
        <dbReference type="PROSITE" id="PS50110"/>
    </source>
</evidence>
<comment type="caution">
    <text evidence="4">The sequence shown here is derived from an EMBL/GenBank/DDBJ whole genome shotgun (WGS) entry which is preliminary data.</text>
</comment>
<dbReference type="PATRIC" id="fig|1300343.5.peg.1353"/>
<organism evidence="4 5">
    <name type="scientific">Dokdonia donghaensis DSW-1</name>
    <dbReference type="NCBI Taxonomy" id="1300343"/>
    <lineage>
        <taxon>Bacteria</taxon>
        <taxon>Pseudomonadati</taxon>
        <taxon>Bacteroidota</taxon>
        <taxon>Flavobacteriia</taxon>
        <taxon>Flavobacteriales</taxon>
        <taxon>Flavobacteriaceae</taxon>
        <taxon>Dokdonia</taxon>
    </lineage>
</organism>
<evidence type="ECO:0000313" key="4">
    <source>
        <dbReference type="EMBL" id="KGO07544.1"/>
    </source>
</evidence>
<keyword evidence="1 2" id="KW-0597">Phosphoprotein</keyword>
<dbReference type="GO" id="GO:0000160">
    <property type="term" value="P:phosphorelay signal transduction system"/>
    <property type="evidence" value="ECO:0007669"/>
    <property type="project" value="InterPro"/>
</dbReference>
<dbReference type="RefSeq" id="WP_035327676.1">
    <property type="nucleotide sequence ID" value="NZ_CP015125.1"/>
</dbReference>
<feature type="domain" description="Response regulatory" evidence="3">
    <location>
        <begin position="8"/>
        <end position="122"/>
    </location>
</feature>
<dbReference type="CDD" id="cd00156">
    <property type="entry name" value="REC"/>
    <property type="match status" value="1"/>
</dbReference>
<dbReference type="Proteomes" id="UP000030140">
    <property type="component" value="Unassembled WGS sequence"/>
</dbReference>
<dbReference type="InterPro" id="IPR001789">
    <property type="entry name" value="Sig_transdc_resp-reg_receiver"/>
</dbReference>
<gene>
    <name evidence="4" type="ORF">NV36_12325</name>
</gene>
<dbReference type="SUPFAM" id="SSF52172">
    <property type="entry name" value="CheY-like"/>
    <property type="match status" value="1"/>
</dbReference>
<dbReference type="OrthoDB" id="9789181at2"/>
<keyword evidence="5" id="KW-1185">Reference proteome</keyword>
<evidence type="ECO:0000256" key="1">
    <source>
        <dbReference type="ARBA" id="ARBA00022553"/>
    </source>
</evidence>
<dbReference type="AlphaFoldDB" id="A0A0A2GW97"/>
<dbReference type="EMBL" id="JSAQ01000001">
    <property type="protein sequence ID" value="KGO07544.1"/>
    <property type="molecule type" value="Genomic_DNA"/>
</dbReference>
<evidence type="ECO:0000313" key="5">
    <source>
        <dbReference type="Proteomes" id="UP000030140"/>
    </source>
</evidence>
<reference evidence="4 5" key="1">
    <citation type="submission" date="2014-10" db="EMBL/GenBank/DDBJ databases">
        <title>Draft genome sequence of the proteorhodopsin-containing marine bacterium Dokdonia donghaensis.</title>
        <authorList>
            <person name="Gomez-Consarnau L."/>
            <person name="Gonzalez J.M."/>
            <person name="Riedel T."/>
            <person name="Jaenicke S."/>
            <person name="Wagner-Doebler I."/>
            <person name="Fuhrman J.A."/>
        </authorList>
    </citation>
    <scope>NUCLEOTIDE SEQUENCE [LARGE SCALE GENOMIC DNA]</scope>
    <source>
        <strain evidence="4 5">DSW-1</strain>
    </source>
</reference>
<dbReference type="KEGG" id="ddo:I597_1343"/>
<dbReference type="Pfam" id="PF00072">
    <property type="entry name" value="Response_reg"/>
    <property type="match status" value="1"/>
</dbReference>
<proteinExistence type="predicted"/>
<dbReference type="InterPro" id="IPR050595">
    <property type="entry name" value="Bact_response_regulator"/>
</dbReference>
<accession>A0A0A2GW97</accession>
<dbReference type="SMART" id="SM00448">
    <property type="entry name" value="REC"/>
    <property type="match status" value="1"/>
</dbReference>
<dbReference type="PROSITE" id="PS50110">
    <property type="entry name" value="RESPONSE_REGULATORY"/>
    <property type="match status" value="1"/>
</dbReference>